<dbReference type="Proteomes" id="UP001189429">
    <property type="component" value="Unassembled WGS sequence"/>
</dbReference>
<accession>A0ABN9XVP2</accession>
<evidence type="ECO:0000313" key="3">
    <source>
        <dbReference type="Proteomes" id="UP001189429"/>
    </source>
</evidence>
<organism evidence="2 3">
    <name type="scientific">Prorocentrum cordatum</name>
    <dbReference type="NCBI Taxonomy" id="2364126"/>
    <lineage>
        <taxon>Eukaryota</taxon>
        <taxon>Sar</taxon>
        <taxon>Alveolata</taxon>
        <taxon>Dinophyceae</taxon>
        <taxon>Prorocentrales</taxon>
        <taxon>Prorocentraceae</taxon>
        <taxon>Prorocentrum</taxon>
    </lineage>
</organism>
<gene>
    <name evidence="2" type="ORF">PCOR1329_LOCUS80104</name>
</gene>
<sequence>NTYRWSRKTVGHKHFCEPVNSHGFLTKVPVNSWMLFLYLINNLRLGRNLKDVQDEMADLFGNIHRDTISVWKQLYQECLGKALPALDALMVGGKKGDTVVVDETVAGVDKADGWVLESRSANKGGATTARAGPRRTTKLVRKQILKRLPARTVYNTQQVQKGSFKLKSKPMKGPTKGPMKRPMKKPMKRAPPRKNVAIRKRPAANLKSNGRWLWIAALAGNKSDVYTRQDLRKRVAHKLPPRKADAHNGEPRGLEEIKEALVSRARKKSMVASDGWTSTRSALGKLGFESPPPAVVREGNQYRDKKTGFHTNDVESENARAKGWSRKRYGHLHLSEAEMDEYVFYVNVGGAMASVMRGLAASNEVRMYIREHELDKTINSILNDVLKKRPEDPVGYMAERLAESCTSAPVFEALRPLPPKGDGVDEQPCFDVVVFSRGVHARVHTLMLGDALFQSGDPAVAKSPVEPGSEDAKGVLGPGAVDPARAEAALADGLLVAAVLQRALAAEWQRLAAVQGSRGLAALELWPRLALPVIHGGSPGSLRAPSLRVCLALTPFAAPAPAEQDEGHPEACPPLGWFAAAARSLQAAGREAVKVLQAEKAANCVVGDVAFAPPGGLLQAAQLAKRAAEAALGAEKLAETCGVLLAAGEEAWLPEEGVYEVEVGKKLTLEQLVDLYSELAEEGWVRTIVQPFRQEDAAAGCELLLARRPELLLECDYGPGEAAPRAPPKGAAFGCVLHLATSASRTLRRYTQLAPLWQDAGHGCGRCALVDGACGPAPPSVLDMALACRSRVLCFTSAMADEAVAAVSAGADEALCRLLFDDAPEGEAA</sequence>
<comment type="caution">
    <text evidence="2">The sequence shown here is derived from an EMBL/GenBank/DDBJ whole genome shotgun (WGS) entry which is preliminary data.</text>
</comment>
<dbReference type="SUPFAM" id="SSF47391">
    <property type="entry name" value="Dimerization-anchoring domain of cAMP-dependent PK regulatory subunit"/>
    <property type="match status" value="1"/>
</dbReference>
<dbReference type="EMBL" id="CAUYUJ010021317">
    <property type="protein sequence ID" value="CAK0903937.1"/>
    <property type="molecule type" value="Genomic_DNA"/>
</dbReference>
<reference evidence="2" key="1">
    <citation type="submission" date="2023-10" db="EMBL/GenBank/DDBJ databases">
        <authorList>
            <person name="Chen Y."/>
            <person name="Shah S."/>
            <person name="Dougan E. K."/>
            <person name="Thang M."/>
            <person name="Chan C."/>
        </authorList>
    </citation>
    <scope>NUCLEOTIDE SEQUENCE [LARGE SCALE GENOMIC DNA]</scope>
</reference>
<feature type="region of interest" description="Disordered" evidence="1">
    <location>
        <begin position="159"/>
        <end position="194"/>
    </location>
</feature>
<evidence type="ECO:0000256" key="1">
    <source>
        <dbReference type="SAM" id="MobiDB-lite"/>
    </source>
</evidence>
<protein>
    <submittedName>
        <fullName evidence="2">Uncharacterized protein</fullName>
    </submittedName>
</protein>
<dbReference type="Gene3D" id="3.20.20.120">
    <property type="entry name" value="Enolase-like C-terminal domain"/>
    <property type="match status" value="1"/>
</dbReference>
<name>A0ABN9XVP2_9DINO</name>
<proteinExistence type="predicted"/>
<keyword evidence="3" id="KW-1185">Reference proteome</keyword>
<feature type="non-terminal residue" evidence="2">
    <location>
        <position position="1"/>
    </location>
</feature>
<dbReference type="InterPro" id="IPR036849">
    <property type="entry name" value="Enolase-like_C_sf"/>
</dbReference>
<dbReference type="SUPFAM" id="SSF51604">
    <property type="entry name" value="Enolase C-terminal domain-like"/>
    <property type="match status" value="1"/>
</dbReference>
<evidence type="ECO:0000313" key="2">
    <source>
        <dbReference type="EMBL" id="CAK0903937.1"/>
    </source>
</evidence>
<feature type="compositionally biased region" description="Basic residues" evidence="1">
    <location>
        <begin position="178"/>
        <end position="194"/>
    </location>
</feature>